<organism evidence="2 3">
    <name type="scientific">Methylomagnum ishizawai</name>
    <dbReference type="NCBI Taxonomy" id="1760988"/>
    <lineage>
        <taxon>Bacteria</taxon>
        <taxon>Pseudomonadati</taxon>
        <taxon>Pseudomonadota</taxon>
        <taxon>Gammaproteobacteria</taxon>
        <taxon>Methylococcales</taxon>
        <taxon>Methylococcaceae</taxon>
        <taxon>Methylomagnum</taxon>
    </lineage>
</organism>
<dbReference type="GO" id="GO:0004519">
    <property type="term" value="F:endonuclease activity"/>
    <property type="evidence" value="ECO:0007669"/>
    <property type="project" value="UniProtKB-KW"/>
</dbReference>
<dbReference type="EMBL" id="FXAM01000001">
    <property type="protein sequence ID" value="SMF94544.1"/>
    <property type="molecule type" value="Genomic_DNA"/>
</dbReference>
<feature type="domain" description="Putative restriction endonuclease" evidence="1">
    <location>
        <begin position="15"/>
        <end position="181"/>
    </location>
</feature>
<dbReference type="InterPro" id="IPR011335">
    <property type="entry name" value="Restrct_endonuc-II-like"/>
</dbReference>
<dbReference type="Gene3D" id="3.90.1570.10">
    <property type="entry name" value="tt1808, chain A"/>
    <property type="match status" value="1"/>
</dbReference>
<sequence length="206" mass="23780">MSALPSFHSPHRHTVDEYLALDRAAEYKSEYVNGEIFAMGGASFRHVLITSNIARELGNRLKSTHCQVYSSDLRVQADRGKAFHYPDVTVICGRPEYRDDRRDTATNPLIIVEVLSNSTRNYDRGDKFASYRRLDSLREYILIDQRPCHIEHYTRKTGGIWEFSEIDDCGTELWIPTLEFSIPLAEIYAKVEFLEPEPESEIHPPE</sequence>
<name>A0A1Y6D2D4_9GAMM</name>
<proteinExistence type="predicted"/>
<dbReference type="STRING" id="1760988.SAMN02949497_1862"/>
<keyword evidence="3" id="KW-1185">Reference proteome</keyword>
<dbReference type="AlphaFoldDB" id="A0A1Y6D2D4"/>
<keyword evidence="2" id="KW-0540">Nuclease</keyword>
<dbReference type="InterPro" id="IPR012296">
    <property type="entry name" value="Nuclease_put_TT1808"/>
</dbReference>
<evidence type="ECO:0000313" key="2">
    <source>
        <dbReference type="EMBL" id="SMF94544.1"/>
    </source>
</evidence>
<keyword evidence="2" id="KW-0378">Hydrolase</keyword>
<gene>
    <name evidence="2" type="ORF">SAMN02949497_1862</name>
</gene>
<evidence type="ECO:0000259" key="1">
    <source>
        <dbReference type="Pfam" id="PF05685"/>
    </source>
</evidence>
<dbReference type="CDD" id="cd06260">
    <property type="entry name" value="DUF820-like"/>
    <property type="match status" value="1"/>
</dbReference>
<dbReference type="SUPFAM" id="SSF52980">
    <property type="entry name" value="Restriction endonuclease-like"/>
    <property type="match status" value="1"/>
</dbReference>
<accession>A0A1Y6D2D4</accession>
<dbReference type="RefSeq" id="WP_085212016.1">
    <property type="nucleotide sequence ID" value="NZ_FXAM01000001.1"/>
</dbReference>
<dbReference type="OrthoDB" id="26750at2"/>
<reference evidence="2 3" key="1">
    <citation type="submission" date="2016-12" db="EMBL/GenBank/DDBJ databases">
        <authorList>
            <person name="Song W.-J."/>
            <person name="Kurnit D.M."/>
        </authorList>
    </citation>
    <scope>NUCLEOTIDE SEQUENCE [LARGE SCALE GENOMIC DNA]</scope>
    <source>
        <strain evidence="2 3">175</strain>
    </source>
</reference>
<dbReference type="Proteomes" id="UP000192923">
    <property type="component" value="Unassembled WGS sequence"/>
</dbReference>
<dbReference type="Pfam" id="PF05685">
    <property type="entry name" value="Uma2"/>
    <property type="match status" value="1"/>
</dbReference>
<dbReference type="InterPro" id="IPR008538">
    <property type="entry name" value="Uma2"/>
</dbReference>
<dbReference type="PANTHER" id="PTHR36558:SF1">
    <property type="entry name" value="RESTRICTION ENDONUCLEASE DOMAIN-CONTAINING PROTEIN-RELATED"/>
    <property type="match status" value="1"/>
</dbReference>
<keyword evidence="2" id="KW-0255">Endonuclease</keyword>
<evidence type="ECO:0000313" key="3">
    <source>
        <dbReference type="Proteomes" id="UP000192923"/>
    </source>
</evidence>
<dbReference type="PANTHER" id="PTHR36558">
    <property type="entry name" value="GLR1098 PROTEIN"/>
    <property type="match status" value="1"/>
</dbReference>
<protein>
    <submittedName>
        <fullName evidence="2">Endonuclease, Uma2 family (Restriction endonuclease fold)</fullName>
    </submittedName>
</protein>